<protein>
    <recommendedName>
        <fullName evidence="5">GTP cyclohydrolase 1</fullName>
        <ecNumber evidence="5">3.5.4.16</ecNumber>
    </recommendedName>
    <alternativeName>
        <fullName evidence="5">GTP cyclohydrolase I</fullName>
        <shortName evidence="5">GTP-CH-I</shortName>
    </alternativeName>
</protein>
<name>A0A840DLQ2_9MICO</name>
<dbReference type="Gene3D" id="3.30.1130.10">
    <property type="match status" value="1"/>
</dbReference>
<keyword evidence="3 5" id="KW-0554">One-carbon metabolism</keyword>
<dbReference type="AlphaFoldDB" id="A0A840DLQ2"/>
<evidence type="ECO:0000313" key="8">
    <source>
        <dbReference type="Proteomes" id="UP000571183"/>
    </source>
</evidence>
<dbReference type="HAMAP" id="MF_00223">
    <property type="entry name" value="FolE"/>
    <property type="match status" value="1"/>
</dbReference>
<comment type="catalytic activity">
    <reaction evidence="1 5">
        <text>GTP + H2O = 7,8-dihydroneopterin 3'-triphosphate + formate + H(+)</text>
        <dbReference type="Rhea" id="RHEA:17473"/>
        <dbReference type="ChEBI" id="CHEBI:15377"/>
        <dbReference type="ChEBI" id="CHEBI:15378"/>
        <dbReference type="ChEBI" id="CHEBI:15740"/>
        <dbReference type="ChEBI" id="CHEBI:37565"/>
        <dbReference type="ChEBI" id="CHEBI:58462"/>
        <dbReference type="EC" id="3.5.4.16"/>
    </reaction>
</comment>
<feature type="binding site" evidence="5">
    <location>
        <position position="80"/>
    </location>
    <ligand>
        <name>Zn(2+)</name>
        <dbReference type="ChEBI" id="CHEBI:29105"/>
    </ligand>
</feature>
<dbReference type="GO" id="GO:0006730">
    <property type="term" value="P:one-carbon metabolic process"/>
    <property type="evidence" value="ECO:0007669"/>
    <property type="project" value="UniProtKB-UniRule"/>
</dbReference>
<comment type="caution">
    <text evidence="7">The sequence shown here is derived from an EMBL/GenBank/DDBJ whole genome shotgun (WGS) entry which is preliminary data.</text>
</comment>
<dbReference type="Pfam" id="PF01227">
    <property type="entry name" value="GTP_cyclohydroI"/>
    <property type="match status" value="1"/>
</dbReference>
<evidence type="ECO:0000256" key="1">
    <source>
        <dbReference type="ARBA" id="ARBA00001052"/>
    </source>
</evidence>
<dbReference type="Gene3D" id="1.10.286.10">
    <property type="match status" value="1"/>
</dbReference>
<dbReference type="InterPro" id="IPR043133">
    <property type="entry name" value="GTP-CH-I_C/QueF"/>
</dbReference>
<reference evidence="7 8" key="1">
    <citation type="submission" date="2020-08" db="EMBL/GenBank/DDBJ databases">
        <title>Sequencing the genomes of 1000 actinobacteria strains.</title>
        <authorList>
            <person name="Klenk H.-P."/>
        </authorList>
    </citation>
    <scope>NUCLEOTIDE SEQUENCE [LARGE SCALE GENOMIC DNA]</scope>
    <source>
        <strain evidence="7 8">DSM 27064</strain>
    </source>
</reference>
<evidence type="ECO:0000256" key="4">
    <source>
        <dbReference type="ARBA" id="ARBA00022801"/>
    </source>
</evidence>
<dbReference type="InterPro" id="IPR043134">
    <property type="entry name" value="GTP-CH-I_N"/>
</dbReference>
<dbReference type="EC" id="3.5.4.16" evidence="5"/>
<feature type="domain" description="GTP cyclohydrolase I" evidence="6">
    <location>
        <begin position="9"/>
        <end position="176"/>
    </location>
</feature>
<dbReference type="GO" id="GO:0006729">
    <property type="term" value="P:tetrahydrobiopterin biosynthetic process"/>
    <property type="evidence" value="ECO:0007669"/>
    <property type="project" value="TreeGrafter"/>
</dbReference>
<keyword evidence="5" id="KW-0342">GTP-binding</keyword>
<dbReference type="PANTHER" id="PTHR11109">
    <property type="entry name" value="GTP CYCLOHYDROLASE I"/>
    <property type="match status" value="1"/>
</dbReference>
<dbReference type="GO" id="GO:0005737">
    <property type="term" value="C:cytoplasm"/>
    <property type="evidence" value="ECO:0007669"/>
    <property type="project" value="TreeGrafter"/>
</dbReference>
<dbReference type="GO" id="GO:0005525">
    <property type="term" value="F:GTP binding"/>
    <property type="evidence" value="ECO:0007669"/>
    <property type="project" value="UniProtKB-KW"/>
</dbReference>
<dbReference type="InterPro" id="IPR020602">
    <property type="entry name" value="GTP_CycHdrlase_I_dom"/>
</dbReference>
<keyword evidence="4 5" id="KW-0378">Hydrolase</keyword>
<dbReference type="PANTHER" id="PTHR11109:SF7">
    <property type="entry name" value="GTP CYCLOHYDROLASE 1"/>
    <property type="match status" value="1"/>
</dbReference>
<evidence type="ECO:0000259" key="6">
    <source>
        <dbReference type="Pfam" id="PF01227"/>
    </source>
</evidence>
<accession>A0A840DLQ2</accession>
<dbReference type="GO" id="GO:0003934">
    <property type="term" value="F:GTP cyclohydrolase I activity"/>
    <property type="evidence" value="ECO:0007669"/>
    <property type="project" value="UniProtKB-UniRule"/>
</dbReference>
<dbReference type="SUPFAM" id="SSF55620">
    <property type="entry name" value="Tetrahydrobiopterin biosynthesis enzymes-like"/>
    <property type="match status" value="1"/>
</dbReference>
<dbReference type="Proteomes" id="UP000571183">
    <property type="component" value="Unassembled WGS sequence"/>
</dbReference>
<keyword evidence="5" id="KW-0862">Zinc</keyword>
<feature type="binding site" evidence="5">
    <location>
        <position position="151"/>
    </location>
    <ligand>
        <name>Zn(2+)</name>
        <dbReference type="ChEBI" id="CHEBI:29105"/>
    </ligand>
</feature>
<organism evidence="7 8">
    <name type="scientific">Canibacter oris</name>
    <dbReference type="NCBI Taxonomy" id="1365628"/>
    <lineage>
        <taxon>Bacteria</taxon>
        <taxon>Bacillati</taxon>
        <taxon>Actinomycetota</taxon>
        <taxon>Actinomycetes</taxon>
        <taxon>Micrococcales</taxon>
        <taxon>Microbacteriaceae</taxon>
        <taxon>Canibacter</taxon>
    </lineage>
</organism>
<evidence type="ECO:0000256" key="3">
    <source>
        <dbReference type="ARBA" id="ARBA00022563"/>
    </source>
</evidence>
<keyword evidence="8" id="KW-1185">Reference proteome</keyword>
<evidence type="ECO:0000256" key="5">
    <source>
        <dbReference type="HAMAP-Rule" id="MF_00223"/>
    </source>
</evidence>
<dbReference type="UniPathway" id="UPA00848">
    <property type="reaction ID" value="UER00151"/>
</dbReference>
<dbReference type="GO" id="GO:0008270">
    <property type="term" value="F:zinc ion binding"/>
    <property type="evidence" value="ECO:0007669"/>
    <property type="project" value="UniProtKB-UniRule"/>
</dbReference>
<evidence type="ECO:0000256" key="2">
    <source>
        <dbReference type="ARBA" id="ARBA00005080"/>
    </source>
</evidence>
<keyword evidence="5" id="KW-0479">Metal-binding</keyword>
<dbReference type="RefSeq" id="WP_343048716.1">
    <property type="nucleotide sequence ID" value="NZ_JACIFD010000002.1"/>
</dbReference>
<feature type="binding site" evidence="5">
    <location>
        <position position="83"/>
    </location>
    <ligand>
        <name>Zn(2+)</name>
        <dbReference type="ChEBI" id="CHEBI:29105"/>
    </ligand>
</feature>
<comment type="pathway">
    <text evidence="2 5">Cofactor biosynthesis; 7,8-dihydroneopterin triphosphate biosynthesis; 7,8-dihydroneopterin triphosphate from GTP: step 1/1.</text>
</comment>
<gene>
    <name evidence="5" type="primary">folE</name>
    <name evidence="7" type="ORF">F5897_000201</name>
</gene>
<comment type="subunit">
    <text evidence="5">Homopolymer.</text>
</comment>
<dbReference type="GO" id="GO:0046654">
    <property type="term" value="P:tetrahydrofolate biosynthetic process"/>
    <property type="evidence" value="ECO:0007669"/>
    <property type="project" value="UniProtKB-UniRule"/>
</dbReference>
<evidence type="ECO:0000313" key="7">
    <source>
        <dbReference type="EMBL" id="MBB4070917.1"/>
    </source>
</evidence>
<keyword evidence="5" id="KW-0547">Nucleotide-binding</keyword>
<proteinExistence type="inferred from homology"/>
<sequence>MNAVDQPRIRAAVSEILAALGADPQAPHLAQTPERVAAAYAEWCSGVGVDPHQILLQSIAAECPTGDLVGVRDVEFTALCEHHLLPFHGKAHIAYLPGEKIVGLGALARVTQALAARPQLQERLGAELAGAIHTALSARGTLVVLEARHGCLSDRGPKQLAARALTISAEGELRTGPLRDAALALLTRHDRGVELGMTADSDTTVERADD</sequence>
<dbReference type="InterPro" id="IPR001474">
    <property type="entry name" value="GTP_CycHdrlase_I"/>
</dbReference>
<dbReference type="EMBL" id="JACIFD010000002">
    <property type="protein sequence ID" value="MBB4070917.1"/>
    <property type="molecule type" value="Genomic_DNA"/>
</dbReference>
<dbReference type="NCBIfam" id="NF006826">
    <property type="entry name" value="PRK09347.1-3"/>
    <property type="match status" value="1"/>
</dbReference>
<comment type="similarity">
    <text evidence="5">Belongs to the GTP cyclohydrolase I family.</text>
</comment>